<proteinExistence type="predicted"/>
<organism evidence="3 4">
    <name type="scientific">Anopheles maculatus</name>
    <dbReference type="NCBI Taxonomy" id="74869"/>
    <lineage>
        <taxon>Eukaryota</taxon>
        <taxon>Metazoa</taxon>
        <taxon>Ecdysozoa</taxon>
        <taxon>Arthropoda</taxon>
        <taxon>Hexapoda</taxon>
        <taxon>Insecta</taxon>
        <taxon>Pterygota</taxon>
        <taxon>Neoptera</taxon>
        <taxon>Endopterygota</taxon>
        <taxon>Diptera</taxon>
        <taxon>Nematocera</taxon>
        <taxon>Culicoidea</taxon>
        <taxon>Culicidae</taxon>
        <taxon>Anophelinae</taxon>
        <taxon>Anopheles</taxon>
        <taxon>Anopheles maculatus group</taxon>
    </lineage>
</organism>
<dbReference type="Pfam" id="PF00102">
    <property type="entry name" value="Y_phosphatase"/>
    <property type="match status" value="2"/>
</dbReference>
<protein>
    <recommendedName>
        <fullName evidence="2">Tyrosine-protein phosphatase domain-containing protein</fullName>
    </recommendedName>
</protein>
<sequence length="429" mass="46744">STGSQNTTTATASATTTASPQQQQSVVTPQTATQSKNIDLLSGIDFSPAIVPPISVPILQPSTVGSIAGGGSTVDGSEVASVILTPTKVNVDLPVEKVAVPEPSALPNVPATPNSAATIGERKPSLDNLSLCSDLSSSFDWESASVCGATASVSGAAANPADNVFLRPAKPDPFEDGGATLKWFHKEVERLEKFIETSGVKTLNGTTPLDSKWKELQDLLVKEESKRQVSVARLFPEKNRSIDCVPYDHARVQLSTDTDNYINAVYVKLSYGDVSVNLMKQFDLTHCTERTLRISMLGSDYSLTVALLQPKLWPKNSPEQILGVAQNLIDSYRQYNQEQKLPQLRPLVLNCLNGTDRSSLVTVAIVTILATQTRKPLLINVIDIWYRICCQRKGALRDPNLIQLSYQIVLNNGHGILNKRKNRYRNRFS</sequence>
<reference evidence="4" key="1">
    <citation type="submission" date="2013-09" db="EMBL/GenBank/DDBJ databases">
        <title>The Genome Sequence of Anopheles maculatus species B.</title>
        <authorList>
            <consortium name="The Broad Institute Genomics Platform"/>
            <person name="Neafsey D.E."/>
            <person name="Besansky N."/>
            <person name="Howell P."/>
            <person name="Walton C."/>
            <person name="Young S.K."/>
            <person name="Zeng Q."/>
            <person name="Gargeya S."/>
            <person name="Fitzgerald M."/>
            <person name="Haas B."/>
            <person name="Abouelleil A."/>
            <person name="Allen A.W."/>
            <person name="Alvarado L."/>
            <person name="Arachchi H.M."/>
            <person name="Berlin A.M."/>
            <person name="Chapman S.B."/>
            <person name="Gainer-Dewar J."/>
            <person name="Goldberg J."/>
            <person name="Griggs A."/>
            <person name="Gujja S."/>
            <person name="Hansen M."/>
            <person name="Howarth C."/>
            <person name="Imamovic A."/>
            <person name="Ireland A."/>
            <person name="Larimer J."/>
            <person name="McCowan C."/>
            <person name="Murphy C."/>
            <person name="Pearson M."/>
            <person name="Poon T.W."/>
            <person name="Priest M."/>
            <person name="Roberts A."/>
            <person name="Saif S."/>
            <person name="Shea T."/>
            <person name="Sisk P."/>
            <person name="Sykes S."/>
            <person name="Wortman J."/>
            <person name="Nusbaum C."/>
            <person name="Birren B."/>
        </authorList>
    </citation>
    <scope>NUCLEOTIDE SEQUENCE [LARGE SCALE GENOMIC DNA]</scope>
    <source>
        <strain evidence="4">maculatus3</strain>
    </source>
</reference>
<keyword evidence="4" id="KW-1185">Reference proteome</keyword>
<dbReference type="InterPro" id="IPR000242">
    <property type="entry name" value="PTP_cat"/>
</dbReference>
<feature type="domain" description="Tyrosine-protein phosphatase" evidence="2">
    <location>
        <begin position="164"/>
        <end position="412"/>
    </location>
</feature>
<feature type="region of interest" description="Disordered" evidence="1">
    <location>
        <begin position="1"/>
        <end position="34"/>
    </location>
</feature>
<evidence type="ECO:0000259" key="2">
    <source>
        <dbReference type="PROSITE" id="PS50055"/>
    </source>
</evidence>
<dbReference type="PROSITE" id="PS50055">
    <property type="entry name" value="TYR_PHOSPHATASE_PTP"/>
    <property type="match status" value="1"/>
</dbReference>
<evidence type="ECO:0000313" key="4">
    <source>
        <dbReference type="Proteomes" id="UP000075901"/>
    </source>
</evidence>
<dbReference type="SUPFAM" id="SSF52799">
    <property type="entry name" value="(Phosphotyrosine protein) phosphatases II"/>
    <property type="match status" value="1"/>
</dbReference>
<dbReference type="InterPro" id="IPR050348">
    <property type="entry name" value="Protein-Tyr_Phosphatase"/>
</dbReference>
<reference evidence="3" key="2">
    <citation type="submission" date="2020-05" db="UniProtKB">
        <authorList>
            <consortium name="EnsemblMetazoa"/>
        </authorList>
    </citation>
    <scope>IDENTIFICATION</scope>
    <source>
        <strain evidence="3">maculatus3</strain>
    </source>
</reference>
<dbReference type="PANTHER" id="PTHR19134">
    <property type="entry name" value="RECEPTOR-TYPE TYROSINE-PROTEIN PHOSPHATASE"/>
    <property type="match status" value="1"/>
</dbReference>
<dbReference type="SMART" id="SM00194">
    <property type="entry name" value="PTPc"/>
    <property type="match status" value="1"/>
</dbReference>
<name>A0A182SLE9_9DIPT</name>
<evidence type="ECO:0000313" key="3">
    <source>
        <dbReference type="EnsemblMetazoa" id="AMAM009094-PA"/>
    </source>
</evidence>
<evidence type="ECO:0000256" key="1">
    <source>
        <dbReference type="SAM" id="MobiDB-lite"/>
    </source>
</evidence>
<dbReference type="Proteomes" id="UP000075901">
    <property type="component" value="Unassembled WGS sequence"/>
</dbReference>
<dbReference type="InterPro" id="IPR029021">
    <property type="entry name" value="Prot-tyrosine_phosphatase-like"/>
</dbReference>
<dbReference type="AlphaFoldDB" id="A0A182SLE9"/>
<dbReference type="PANTHER" id="PTHR19134:SF449">
    <property type="entry name" value="TYROSINE-PROTEIN PHOSPHATASE 1"/>
    <property type="match status" value="1"/>
</dbReference>
<dbReference type="GO" id="GO:0004725">
    <property type="term" value="F:protein tyrosine phosphatase activity"/>
    <property type="evidence" value="ECO:0007669"/>
    <property type="project" value="InterPro"/>
</dbReference>
<dbReference type="EnsemblMetazoa" id="AMAM009094-RA">
    <property type="protein sequence ID" value="AMAM009094-PA"/>
    <property type="gene ID" value="AMAM009094"/>
</dbReference>
<dbReference type="VEuPathDB" id="VectorBase:AMAM009094"/>
<dbReference type="Gene3D" id="3.90.190.10">
    <property type="entry name" value="Protein tyrosine phosphatase superfamily"/>
    <property type="match status" value="2"/>
</dbReference>
<accession>A0A182SLE9</accession>